<dbReference type="AlphaFoldDB" id="A0A9W6QBB5"/>
<dbReference type="PANTHER" id="PTHR46623:SF7">
    <property type="entry name" value="CARBOXYMETHYLENEBUTENOLIDASE"/>
    <property type="match status" value="1"/>
</dbReference>
<dbReference type="PANTHER" id="PTHR46623">
    <property type="entry name" value="CARBOXYMETHYLENEBUTENOLIDASE-RELATED"/>
    <property type="match status" value="1"/>
</dbReference>
<dbReference type="Pfam" id="PF01738">
    <property type="entry name" value="DLH"/>
    <property type="match status" value="1"/>
</dbReference>
<protein>
    <recommendedName>
        <fullName evidence="1">Dienelactone hydrolase domain-containing protein</fullName>
    </recommendedName>
</protein>
<comment type="caution">
    <text evidence="2">The sequence shown here is derived from an EMBL/GenBank/DDBJ whole genome shotgun (WGS) entry which is preliminary data.</text>
</comment>
<dbReference type="SUPFAM" id="SSF53474">
    <property type="entry name" value="alpha/beta-Hydrolases"/>
    <property type="match status" value="1"/>
</dbReference>
<dbReference type="EMBL" id="BSSA01000014">
    <property type="protein sequence ID" value="GLW71893.1"/>
    <property type="molecule type" value="Genomic_DNA"/>
</dbReference>
<dbReference type="RefSeq" id="WP_285737634.1">
    <property type="nucleotide sequence ID" value="NZ_BSSA01000014.1"/>
</dbReference>
<dbReference type="GO" id="GO:0016787">
    <property type="term" value="F:hydrolase activity"/>
    <property type="evidence" value="ECO:0007669"/>
    <property type="project" value="InterPro"/>
</dbReference>
<gene>
    <name evidence="2" type="ORF">Kpho02_41920</name>
</gene>
<dbReference type="Gene3D" id="3.40.50.1820">
    <property type="entry name" value="alpha/beta hydrolase"/>
    <property type="match status" value="1"/>
</dbReference>
<accession>A0A9W6QBB5</accession>
<sequence length="233" mass="24604">MGAARQNTSFPGPGPGPGSTLYGYLARPPAGTGPGVLVVQEWWGLTRHVADLTDRLAAAGFTALAPDLYGGTVTHDRAEAARMKRELPVERATAQLAAAVRYLLDDPATVGDAIGAIGLCMGGGLALRLAAQEGDRIAAVVPFYGLPDADYRYDGLTAHVLGHYGEQDASLPAEAVDEAAARIGEATGRRPEIHFYPAGHAFLNDEKTPSTYDPLQAETAWRRTLSFLRGHLG</sequence>
<dbReference type="Proteomes" id="UP001165041">
    <property type="component" value="Unassembled WGS sequence"/>
</dbReference>
<dbReference type="InterPro" id="IPR051049">
    <property type="entry name" value="Dienelactone_hydrolase-like"/>
</dbReference>
<dbReference type="InterPro" id="IPR029058">
    <property type="entry name" value="AB_hydrolase_fold"/>
</dbReference>
<evidence type="ECO:0000313" key="2">
    <source>
        <dbReference type="EMBL" id="GLW71893.1"/>
    </source>
</evidence>
<proteinExistence type="predicted"/>
<evidence type="ECO:0000259" key="1">
    <source>
        <dbReference type="Pfam" id="PF01738"/>
    </source>
</evidence>
<feature type="domain" description="Dienelactone hydrolase" evidence="1">
    <location>
        <begin position="23"/>
        <end position="230"/>
    </location>
</feature>
<evidence type="ECO:0000313" key="3">
    <source>
        <dbReference type="Proteomes" id="UP001165041"/>
    </source>
</evidence>
<name>A0A9W6QBB5_9ACTN</name>
<reference evidence="2" key="1">
    <citation type="submission" date="2023-02" db="EMBL/GenBank/DDBJ databases">
        <title>Kitasatospora phosalacinea NBRC 14627.</title>
        <authorList>
            <person name="Ichikawa N."/>
            <person name="Sato H."/>
            <person name="Tonouchi N."/>
        </authorList>
    </citation>
    <scope>NUCLEOTIDE SEQUENCE</scope>
    <source>
        <strain evidence="2">NBRC 14627</strain>
    </source>
</reference>
<dbReference type="InterPro" id="IPR002925">
    <property type="entry name" value="Dienelactn_hydro"/>
</dbReference>
<organism evidence="2 3">
    <name type="scientific">Kitasatospora phosalacinea</name>
    <dbReference type="NCBI Taxonomy" id="2065"/>
    <lineage>
        <taxon>Bacteria</taxon>
        <taxon>Bacillati</taxon>
        <taxon>Actinomycetota</taxon>
        <taxon>Actinomycetes</taxon>
        <taxon>Kitasatosporales</taxon>
        <taxon>Streptomycetaceae</taxon>
        <taxon>Kitasatospora</taxon>
    </lineage>
</organism>